<dbReference type="RefSeq" id="WP_286353619.1">
    <property type="nucleotide sequence ID" value="NZ_AP027079.1"/>
</dbReference>
<evidence type="ECO:0000313" key="4">
    <source>
        <dbReference type="Proteomes" id="UP001242010"/>
    </source>
</evidence>
<evidence type="ECO:0000256" key="1">
    <source>
        <dbReference type="ARBA" id="ARBA00008769"/>
    </source>
</evidence>
<reference evidence="4" key="1">
    <citation type="journal article" date="2023" name="Int. J. Syst. Evol. Microbiol.">
        <title>Mesoterricola silvestris gen. nov., sp. nov., Mesoterricola sediminis sp. nov., Geothrix oryzae sp. nov., Geothrix edaphica sp. nov., Geothrix rubra sp. nov., and Geothrix limicola sp. nov., six novel members of Acidobacteriota isolated from soils.</title>
        <authorList>
            <person name="Itoh H."/>
            <person name="Sugisawa Y."/>
            <person name="Mise K."/>
            <person name="Xu Z."/>
            <person name="Kuniyasu M."/>
            <person name="Ushijima N."/>
            <person name="Kawano K."/>
            <person name="Kobayashi E."/>
            <person name="Shiratori Y."/>
            <person name="Masuda Y."/>
            <person name="Senoo K."/>
        </authorList>
    </citation>
    <scope>NUCLEOTIDE SEQUENCE [LARGE SCALE GENOMIC DNA]</scope>
    <source>
        <strain evidence="4">Red222</strain>
    </source>
</reference>
<comment type="similarity">
    <text evidence="1 2">Belongs to the OprB family.</text>
</comment>
<dbReference type="EMBL" id="AP027079">
    <property type="protein sequence ID" value="BDU69898.1"/>
    <property type="molecule type" value="Genomic_DNA"/>
</dbReference>
<sequence>MRMFRTAFLGLALPALLAAQGPVPELLGLQATLIGQDLRPFPSPYAGPNSLTGGGDRAVTQTYGAYFGVQLTTRFQVYLDVELFRGSGVGKTVGLAGLPNGDAVRQGSGDLGQSPYLARLFGRWTLPLGGAEETIGRAMDQLPGRVPARRLVLTAGKLAANDLFDTSAFAGAPRTQFMNWSLFNAPAWDFAADTRGYTRGLAAELYQPGWALALGRFQMPTEANGNQLDADLPRAHSDNVQLTLQPDGGPVIRLLAFANHARMGDYAAALAGANTGANTGVSTGVSTGASAGAPDITATRRPGRAKRGWVLNLERPLDPEGAQGLFLRLASNDGRTESFAFTEADRSLAFGGQARGRGSEDRWGLALSIQDLSPGHRAYLAAGGQGFVLGDGRLAAAREQVVEAYYAWAPRPWLRLSPDLQWIRNPGYNRDRGPAKVLGLRLRLSV</sequence>
<accession>A0ABM8DS81</accession>
<keyword evidence="2" id="KW-0732">Signal</keyword>
<evidence type="ECO:0008006" key="5">
    <source>
        <dbReference type="Google" id="ProtNLM"/>
    </source>
</evidence>
<proteinExistence type="inferred from homology"/>
<dbReference type="Pfam" id="PF04966">
    <property type="entry name" value="OprB"/>
    <property type="match status" value="1"/>
</dbReference>
<dbReference type="InterPro" id="IPR007049">
    <property type="entry name" value="Carb-sel_porin_OprB"/>
</dbReference>
<name>A0ABM8DS81_9BACT</name>
<feature type="chain" id="PRO_5044962207" description="Porin" evidence="2">
    <location>
        <begin position="19"/>
        <end position="446"/>
    </location>
</feature>
<dbReference type="InterPro" id="IPR038673">
    <property type="entry name" value="OprB_sf"/>
</dbReference>
<gene>
    <name evidence="3" type="ORF">GETHOR_19990</name>
</gene>
<feature type="signal peptide" evidence="2">
    <location>
        <begin position="1"/>
        <end position="18"/>
    </location>
</feature>
<dbReference type="Proteomes" id="UP001242010">
    <property type="component" value="Chromosome"/>
</dbReference>
<evidence type="ECO:0000256" key="2">
    <source>
        <dbReference type="RuleBase" id="RU363072"/>
    </source>
</evidence>
<organism evidence="3 4">
    <name type="scientific">Geothrix oryzae</name>
    <dbReference type="NCBI Taxonomy" id="2927975"/>
    <lineage>
        <taxon>Bacteria</taxon>
        <taxon>Pseudomonadati</taxon>
        <taxon>Acidobacteriota</taxon>
        <taxon>Holophagae</taxon>
        <taxon>Holophagales</taxon>
        <taxon>Holophagaceae</taxon>
        <taxon>Geothrix</taxon>
    </lineage>
</organism>
<protein>
    <recommendedName>
        <fullName evidence="5">Porin</fullName>
    </recommendedName>
</protein>
<dbReference type="Gene3D" id="2.40.160.180">
    <property type="entry name" value="Carbohydrate-selective porin OprB"/>
    <property type="match status" value="1"/>
</dbReference>
<evidence type="ECO:0000313" key="3">
    <source>
        <dbReference type="EMBL" id="BDU69898.1"/>
    </source>
</evidence>
<keyword evidence="4" id="KW-1185">Reference proteome</keyword>